<dbReference type="InterPro" id="IPR028082">
    <property type="entry name" value="Peripla_BP_I"/>
</dbReference>
<dbReference type="InterPro" id="IPR000843">
    <property type="entry name" value="HTH_LacI"/>
</dbReference>
<evidence type="ECO:0000256" key="1">
    <source>
        <dbReference type="ARBA" id="ARBA00023015"/>
    </source>
</evidence>
<dbReference type="PANTHER" id="PTHR30146">
    <property type="entry name" value="LACI-RELATED TRANSCRIPTIONAL REPRESSOR"/>
    <property type="match status" value="1"/>
</dbReference>
<dbReference type="PROSITE" id="PS00356">
    <property type="entry name" value="HTH_LACI_1"/>
    <property type="match status" value="1"/>
</dbReference>
<dbReference type="PANTHER" id="PTHR30146:SF149">
    <property type="entry name" value="HTH-TYPE TRANSCRIPTIONAL REGULATOR EBGR"/>
    <property type="match status" value="1"/>
</dbReference>
<dbReference type="Pfam" id="PF00356">
    <property type="entry name" value="LacI"/>
    <property type="match status" value="1"/>
</dbReference>
<dbReference type="CDD" id="cd01392">
    <property type="entry name" value="HTH_LacI"/>
    <property type="match status" value="1"/>
</dbReference>
<dbReference type="InterPro" id="IPR010982">
    <property type="entry name" value="Lambda_DNA-bd_dom_sf"/>
</dbReference>
<protein>
    <recommendedName>
        <fullName evidence="4">HTH lacI-type domain-containing protein</fullName>
    </recommendedName>
</protein>
<dbReference type="SUPFAM" id="SSF53822">
    <property type="entry name" value="Periplasmic binding protein-like I"/>
    <property type="match status" value="1"/>
</dbReference>
<accession>A0ABR5ADE9</accession>
<dbReference type="InterPro" id="IPR046335">
    <property type="entry name" value="LacI/GalR-like_sensor"/>
</dbReference>
<evidence type="ECO:0000256" key="3">
    <source>
        <dbReference type="ARBA" id="ARBA00023163"/>
    </source>
</evidence>
<keyword evidence="3" id="KW-0804">Transcription</keyword>
<dbReference type="Proteomes" id="UP000031967">
    <property type="component" value="Unassembled WGS sequence"/>
</dbReference>
<comment type="caution">
    <text evidence="5">The sequence shown here is derived from an EMBL/GenBank/DDBJ whole genome shotgun (WGS) entry which is preliminary data.</text>
</comment>
<name>A0ABR5ADE9_9BACL</name>
<evidence type="ECO:0000256" key="2">
    <source>
        <dbReference type="ARBA" id="ARBA00023125"/>
    </source>
</evidence>
<dbReference type="SMART" id="SM00354">
    <property type="entry name" value="HTH_LACI"/>
    <property type="match status" value="1"/>
</dbReference>
<evidence type="ECO:0000313" key="5">
    <source>
        <dbReference type="EMBL" id="KIL39049.1"/>
    </source>
</evidence>
<keyword evidence="2" id="KW-0238">DNA-binding</keyword>
<dbReference type="Pfam" id="PF13377">
    <property type="entry name" value="Peripla_BP_3"/>
    <property type="match status" value="1"/>
</dbReference>
<dbReference type="SUPFAM" id="SSF47413">
    <property type="entry name" value="lambda repressor-like DNA-binding domains"/>
    <property type="match status" value="1"/>
</dbReference>
<evidence type="ECO:0000313" key="6">
    <source>
        <dbReference type="Proteomes" id="UP000031967"/>
    </source>
</evidence>
<organism evidence="5 6">
    <name type="scientific">Gordoniibacillus kamchatkensis</name>
    <dbReference type="NCBI Taxonomy" id="1590651"/>
    <lineage>
        <taxon>Bacteria</taxon>
        <taxon>Bacillati</taxon>
        <taxon>Bacillota</taxon>
        <taxon>Bacilli</taxon>
        <taxon>Bacillales</taxon>
        <taxon>Paenibacillaceae</taxon>
        <taxon>Gordoniibacillus</taxon>
    </lineage>
</organism>
<dbReference type="EMBL" id="JXAK01000045">
    <property type="protein sequence ID" value="KIL39049.1"/>
    <property type="molecule type" value="Genomic_DNA"/>
</dbReference>
<dbReference type="Gene3D" id="1.10.260.40">
    <property type="entry name" value="lambda repressor-like DNA-binding domains"/>
    <property type="match status" value="1"/>
</dbReference>
<proteinExistence type="predicted"/>
<keyword evidence="6" id="KW-1185">Reference proteome</keyword>
<evidence type="ECO:0000259" key="4">
    <source>
        <dbReference type="PROSITE" id="PS50932"/>
    </source>
</evidence>
<keyword evidence="1" id="KW-0805">Transcription regulation</keyword>
<reference evidence="5 6" key="1">
    <citation type="submission" date="2014-12" db="EMBL/GenBank/DDBJ databases">
        <title>Draft genome sequence of Paenibacillus kamchatkensis strain B-2647.</title>
        <authorList>
            <person name="Karlyshev A.V."/>
            <person name="Kudryashova E.B."/>
        </authorList>
    </citation>
    <scope>NUCLEOTIDE SEQUENCE [LARGE SCALE GENOMIC DNA]</scope>
    <source>
        <strain evidence="5 6">VKM B-2647</strain>
    </source>
</reference>
<dbReference type="Gene3D" id="3.40.50.2300">
    <property type="match status" value="2"/>
</dbReference>
<dbReference type="CDD" id="cd01544">
    <property type="entry name" value="PBP1_GalR"/>
    <property type="match status" value="1"/>
</dbReference>
<sequence length="338" mass="37748">MATIKEIAKIAKVSSATVSRVLNRDTTFRVPEETRQRVIEIARKLNYRRNEQSTKHVPESKELKIGLLIWCSEQMEYLDPYYLSIRHGIENECEKQGITISRVFRFTDEPNISIDARQLDGLIVIGNVHSEIIENSAGTPNVVSIDAVLGDDYDSVMFDSRKATRQALNHLLQLGHQKIGYIGGNSYFRTAEGRRYDTDARQQEFELILKQLGLFNPDSVFIGEWRAEAGYQLMKKALAGADKPTAFLIGSDPMAIAALKAISESGYTVPADIAIVSIDDIQLASFVTPSLTSIKVFVEEMGQTAVKLMVDRLKGRELPLHVTIPTKLMIRKSCGADV</sequence>
<dbReference type="PROSITE" id="PS50932">
    <property type="entry name" value="HTH_LACI_2"/>
    <property type="match status" value="1"/>
</dbReference>
<dbReference type="PRINTS" id="PR00036">
    <property type="entry name" value="HTHLACI"/>
</dbReference>
<feature type="domain" description="HTH lacI-type" evidence="4">
    <location>
        <begin position="2"/>
        <end position="56"/>
    </location>
</feature>
<gene>
    <name evidence="5" type="ORF">SD70_22575</name>
</gene>